<dbReference type="Gene3D" id="3.90.1200.10">
    <property type="match status" value="1"/>
</dbReference>
<gene>
    <name evidence="2" type="ORF">LEP1GSC179_2866</name>
</gene>
<dbReference type="PROSITE" id="PS51257">
    <property type="entry name" value="PROKAR_LIPOPROTEIN"/>
    <property type="match status" value="1"/>
</dbReference>
<dbReference type="InterPro" id="IPR002575">
    <property type="entry name" value="Aminoglycoside_PTrfase"/>
</dbReference>
<dbReference type="CDD" id="cd05154">
    <property type="entry name" value="ACAD10_11_N-like"/>
    <property type="match status" value="1"/>
</dbReference>
<comment type="caution">
    <text evidence="2">The sequence shown here is derived from an EMBL/GenBank/DDBJ whole genome shotgun (WGS) entry which is preliminary data.</text>
</comment>
<dbReference type="InterPro" id="IPR051678">
    <property type="entry name" value="AGP_Transferase"/>
</dbReference>
<protein>
    <submittedName>
        <fullName evidence="2">Phosphotransferase enzyme family protein</fullName>
    </submittedName>
</protein>
<evidence type="ECO:0000259" key="1">
    <source>
        <dbReference type="Pfam" id="PF01636"/>
    </source>
</evidence>
<dbReference type="Gene3D" id="3.30.200.20">
    <property type="entry name" value="Phosphorylase Kinase, domain 1"/>
    <property type="match status" value="1"/>
</dbReference>
<feature type="domain" description="Aminoglycoside phosphotransferase" evidence="1">
    <location>
        <begin position="55"/>
        <end position="282"/>
    </location>
</feature>
<reference evidence="2" key="1">
    <citation type="submission" date="2012-10" db="EMBL/GenBank/DDBJ databases">
        <authorList>
            <person name="Harkins D.M."/>
            <person name="Durkin A.S."/>
            <person name="Brinkac L.M."/>
            <person name="Haft D.H."/>
            <person name="Selengut J.D."/>
            <person name="Sanka R."/>
            <person name="DePew J."/>
            <person name="Purushe J."/>
            <person name="Matthias M.A."/>
            <person name="Vinetz J.M."/>
            <person name="Sutton G.G."/>
            <person name="Nierman W.C."/>
            <person name="Fouts D.E."/>
        </authorList>
    </citation>
    <scope>NUCLEOTIDE SEQUENCE [LARGE SCALE GENOMIC DNA]</scope>
    <source>
        <strain evidence="2">MOR084</strain>
    </source>
</reference>
<dbReference type="InterPro" id="IPR041726">
    <property type="entry name" value="ACAD10_11_N"/>
</dbReference>
<dbReference type="PANTHER" id="PTHR21310:SF57">
    <property type="entry name" value="BLR2944 PROTEIN"/>
    <property type="match status" value="1"/>
</dbReference>
<dbReference type="EMBL" id="AHON02000043">
    <property type="protein sequence ID" value="EKO33852.1"/>
    <property type="molecule type" value="Genomic_DNA"/>
</dbReference>
<sequence>MNDTELRNVLEKYLSEKLNGKTEIHSMVSLSGGACQENFAAQVQVSEGPEKGTYDTVFRTDKGAALLASLNREDEFGVCDLAYKAGVNTPKPFWLETDRGITGSPFYFMQKISGKAVGRYVVKDPSLNKMRKQLAVDLAKNLARLHSIKPSDCKNGTLRETLWKGQDPNDRIVANGSIRFLRLELERMEEAHPAMEMILNWLEKRAKPSDDVVLIHGDFRTGNFMVTPEGLQGIVDWEFAHWGDRHEDLTWLCMRDWRFGKLNKEAGGFADRSEFYEEYEKVSGVKPDPKMITYWEVMGNLRWAIGCIGQAERHLSGKDKGIELAAIGRRACEMEYEAMRLIENAG</sequence>
<organism evidence="2 3">
    <name type="scientific">Leptospira santarosai str. MOR084</name>
    <dbReference type="NCBI Taxonomy" id="1049984"/>
    <lineage>
        <taxon>Bacteria</taxon>
        <taxon>Pseudomonadati</taxon>
        <taxon>Spirochaetota</taxon>
        <taxon>Spirochaetia</taxon>
        <taxon>Leptospirales</taxon>
        <taxon>Leptospiraceae</taxon>
        <taxon>Leptospira</taxon>
    </lineage>
</organism>
<name>A0A0E2BR25_9LEPT</name>
<dbReference type="GO" id="GO:0016740">
    <property type="term" value="F:transferase activity"/>
    <property type="evidence" value="ECO:0007669"/>
    <property type="project" value="UniProtKB-KW"/>
</dbReference>
<accession>A0A0E2BR25</accession>
<dbReference type="PANTHER" id="PTHR21310">
    <property type="entry name" value="AMINOGLYCOSIDE PHOSPHOTRANSFERASE-RELATED-RELATED"/>
    <property type="match status" value="1"/>
</dbReference>
<dbReference type="RefSeq" id="WP_004476449.1">
    <property type="nucleotide sequence ID" value="NZ_AHON02000043.1"/>
</dbReference>
<dbReference type="Proteomes" id="UP000006329">
    <property type="component" value="Unassembled WGS sequence"/>
</dbReference>
<dbReference type="AlphaFoldDB" id="A0A0E2BR25"/>
<dbReference type="Pfam" id="PF01636">
    <property type="entry name" value="APH"/>
    <property type="match status" value="1"/>
</dbReference>
<evidence type="ECO:0000313" key="3">
    <source>
        <dbReference type="Proteomes" id="UP000006329"/>
    </source>
</evidence>
<evidence type="ECO:0000313" key="2">
    <source>
        <dbReference type="EMBL" id="EKO33852.1"/>
    </source>
</evidence>
<dbReference type="InterPro" id="IPR011009">
    <property type="entry name" value="Kinase-like_dom_sf"/>
</dbReference>
<dbReference type="SUPFAM" id="SSF56112">
    <property type="entry name" value="Protein kinase-like (PK-like)"/>
    <property type="match status" value="1"/>
</dbReference>
<keyword evidence="3" id="KW-1185">Reference proteome</keyword>
<proteinExistence type="predicted"/>